<protein>
    <submittedName>
        <fullName evidence="4">Polysaccharide deacetylase</fullName>
    </submittedName>
</protein>
<dbReference type="InterPro" id="IPR052740">
    <property type="entry name" value="CE4"/>
</dbReference>
<gene>
    <name evidence="4" type="ORF">C2E21_4260</name>
</gene>
<evidence type="ECO:0000256" key="1">
    <source>
        <dbReference type="SAM" id="MobiDB-lite"/>
    </source>
</evidence>
<sequence length="373" mass="41406">MAAPAMRLLLWTLLVALGATTSWAAAVGEPSIAAPGGLSPEETPQFILLTHDDGVDAESRSAMLKLLKGKTAEKGCQLTATMFTLMDPDGWTACEEVMKVYKAGLEIADHTISHEKLPGMERSKLVNEIVGARDKLVDCGVPKEDVVGLRTPYLDTDTAVREVLHQNGFLYEAALIEDWKWSVSKGFGNRIWPWDLKYGIPINCSLADLVQDTKQVCGKNESWPGLWEVPTWRLTNETAGERPYAMDPGFVYECGTDGCMNDTSTVFEILKDNFDRTYAGNRAPFPIFIHIYWLKAEDNTEQLKEFIDYTLSKPNVYYVTMRQLLAWVQNPVPASQLTPEMLGCGQKGGRPGTLADGAPKGGSNKQRRRRALR</sequence>
<name>A0A2P6TSD0_CHLSO</name>
<dbReference type="InterPro" id="IPR002509">
    <property type="entry name" value="NODB_dom"/>
</dbReference>
<dbReference type="OrthoDB" id="504708at2759"/>
<dbReference type="PANTHER" id="PTHR45985:SF3">
    <property type="entry name" value="CHITIN DEACETYLASE-LIKE 4"/>
    <property type="match status" value="1"/>
</dbReference>
<accession>A0A2P6TSD0</accession>
<dbReference type="AlphaFoldDB" id="A0A2P6TSD0"/>
<evidence type="ECO:0000313" key="5">
    <source>
        <dbReference type="Proteomes" id="UP000239899"/>
    </source>
</evidence>
<keyword evidence="5" id="KW-1185">Reference proteome</keyword>
<evidence type="ECO:0000313" key="4">
    <source>
        <dbReference type="EMBL" id="PRW56954.1"/>
    </source>
</evidence>
<dbReference type="SUPFAM" id="SSF88713">
    <property type="entry name" value="Glycoside hydrolase/deacetylase"/>
    <property type="match status" value="1"/>
</dbReference>
<feature type="signal peptide" evidence="2">
    <location>
        <begin position="1"/>
        <end position="24"/>
    </location>
</feature>
<feature type="region of interest" description="Disordered" evidence="1">
    <location>
        <begin position="341"/>
        <end position="373"/>
    </location>
</feature>
<organism evidence="4 5">
    <name type="scientific">Chlorella sorokiniana</name>
    <name type="common">Freshwater green alga</name>
    <dbReference type="NCBI Taxonomy" id="3076"/>
    <lineage>
        <taxon>Eukaryota</taxon>
        <taxon>Viridiplantae</taxon>
        <taxon>Chlorophyta</taxon>
        <taxon>core chlorophytes</taxon>
        <taxon>Trebouxiophyceae</taxon>
        <taxon>Chlorellales</taxon>
        <taxon>Chlorellaceae</taxon>
        <taxon>Chlorella clade</taxon>
        <taxon>Chlorella</taxon>
    </lineage>
</organism>
<evidence type="ECO:0000259" key="3">
    <source>
        <dbReference type="Pfam" id="PF01522"/>
    </source>
</evidence>
<feature type="domain" description="NodB homology" evidence="3">
    <location>
        <begin position="43"/>
        <end position="169"/>
    </location>
</feature>
<dbReference type="Proteomes" id="UP000239899">
    <property type="component" value="Unassembled WGS sequence"/>
</dbReference>
<evidence type="ECO:0000256" key="2">
    <source>
        <dbReference type="SAM" id="SignalP"/>
    </source>
</evidence>
<dbReference type="Gene3D" id="3.20.20.370">
    <property type="entry name" value="Glycoside hydrolase/deacetylase"/>
    <property type="match status" value="1"/>
</dbReference>
<dbReference type="PANTHER" id="PTHR45985">
    <property type="match status" value="1"/>
</dbReference>
<dbReference type="GO" id="GO:0016810">
    <property type="term" value="F:hydrolase activity, acting on carbon-nitrogen (but not peptide) bonds"/>
    <property type="evidence" value="ECO:0007669"/>
    <property type="project" value="InterPro"/>
</dbReference>
<dbReference type="GO" id="GO:0005975">
    <property type="term" value="P:carbohydrate metabolic process"/>
    <property type="evidence" value="ECO:0007669"/>
    <property type="project" value="InterPro"/>
</dbReference>
<proteinExistence type="predicted"/>
<reference evidence="4 5" key="1">
    <citation type="journal article" date="2018" name="Plant J.">
        <title>Genome sequences of Chlorella sorokiniana UTEX 1602 and Micractinium conductrix SAG 241.80: implications to maltose excretion by a green alga.</title>
        <authorList>
            <person name="Arriola M.B."/>
            <person name="Velmurugan N."/>
            <person name="Zhang Y."/>
            <person name="Plunkett M.H."/>
            <person name="Hondzo H."/>
            <person name="Barney B.M."/>
        </authorList>
    </citation>
    <scope>NUCLEOTIDE SEQUENCE [LARGE SCALE GENOMIC DNA]</scope>
    <source>
        <strain evidence="5">UTEX 1602</strain>
    </source>
</reference>
<keyword evidence="2" id="KW-0732">Signal</keyword>
<dbReference type="InterPro" id="IPR011330">
    <property type="entry name" value="Glyco_hydro/deAcase_b/a-brl"/>
</dbReference>
<feature type="chain" id="PRO_5015115002" evidence="2">
    <location>
        <begin position="25"/>
        <end position="373"/>
    </location>
</feature>
<comment type="caution">
    <text evidence="4">The sequence shown here is derived from an EMBL/GenBank/DDBJ whole genome shotgun (WGS) entry which is preliminary data.</text>
</comment>
<dbReference type="Pfam" id="PF01522">
    <property type="entry name" value="Polysacc_deac_1"/>
    <property type="match status" value="1"/>
</dbReference>
<dbReference type="EMBL" id="LHPG02000007">
    <property type="protein sequence ID" value="PRW56954.1"/>
    <property type="molecule type" value="Genomic_DNA"/>
</dbReference>
<dbReference type="STRING" id="3076.A0A2P6TSD0"/>
<dbReference type="CDD" id="cd10919">
    <property type="entry name" value="CE4_CDA_like"/>
    <property type="match status" value="1"/>
</dbReference>